<dbReference type="AlphaFoldDB" id="A0A5B9W9H1"/>
<dbReference type="PROSITE" id="PS51352">
    <property type="entry name" value="THIOREDOXIN_2"/>
    <property type="match status" value="1"/>
</dbReference>
<organism evidence="14 15">
    <name type="scientific">Aquisphaera giovannonii</name>
    <dbReference type="NCBI Taxonomy" id="406548"/>
    <lineage>
        <taxon>Bacteria</taxon>
        <taxon>Pseudomonadati</taxon>
        <taxon>Planctomycetota</taxon>
        <taxon>Planctomycetia</taxon>
        <taxon>Isosphaerales</taxon>
        <taxon>Isosphaeraceae</taxon>
        <taxon>Aquisphaera</taxon>
    </lineage>
</organism>
<evidence type="ECO:0000256" key="5">
    <source>
        <dbReference type="ARBA" id="ARBA00023002"/>
    </source>
</evidence>
<evidence type="ECO:0000256" key="1">
    <source>
        <dbReference type="ARBA" id="ARBA00003330"/>
    </source>
</evidence>
<name>A0A5B9W9H1_9BACT</name>
<evidence type="ECO:0000256" key="2">
    <source>
        <dbReference type="ARBA" id="ARBA00013017"/>
    </source>
</evidence>
<dbReference type="Pfam" id="PF00578">
    <property type="entry name" value="AhpC-TSA"/>
    <property type="match status" value="1"/>
</dbReference>
<evidence type="ECO:0000313" key="14">
    <source>
        <dbReference type="EMBL" id="QEH36889.1"/>
    </source>
</evidence>
<evidence type="ECO:0000256" key="10">
    <source>
        <dbReference type="ARBA" id="ARBA00042639"/>
    </source>
</evidence>
<dbReference type="GO" id="GO:0008379">
    <property type="term" value="F:thioredoxin peroxidase activity"/>
    <property type="evidence" value="ECO:0007669"/>
    <property type="project" value="TreeGrafter"/>
</dbReference>
<comment type="catalytic activity">
    <reaction evidence="11">
        <text>a hydroperoxide + [thioredoxin]-dithiol = an alcohol + [thioredoxin]-disulfide + H2O</text>
        <dbReference type="Rhea" id="RHEA:62620"/>
        <dbReference type="Rhea" id="RHEA-COMP:10698"/>
        <dbReference type="Rhea" id="RHEA-COMP:10700"/>
        <dbReference type="ChEBI" id="CHEBI:15377"/>
        <dbReference type="ChEBI" id="CHEBI:29950"/>
        <dbReference type="ChEBI" id="CHEBI:30879"/>
        <dbReference type="ChEBI" id="CHEBI:35924"/>
        <dbReference type="ChEBI" id="CHEBI:50058"/>
        <dbReference type="EC" id="1.11.1.24"/>
    </reaction>
</comment>
<comment type="similarity">
    <text evidence="9">Belongs to the peroxiredoxin family. BCP/PrxQ subfamily.</text>
</comment>
<keyword evidence="15" id="KW-1185">Reference proteome</keyword>
<dbReference type="PANTHER" id="PTHR42801">
    <property type="entry name" value="THIOREDOXIN-DEPENDENT PEROXIDE REDUCTASE"/>
    <property type="match status" value="1"/>
</dbReference>
<accession>A0A5B9W9H1</accession>
<protein>
    <recommendedName>
        <fullName evidence="2">thioredoxin-dependent peroxiredoxin</fullName>
        <ecNumber evidence="2">1.11.1.24</ecNumber>
    </recommendedName>
    <alternativeName>
        <fullName evidence="8">Thioredoxin peroxidase</fullName>
    </alternativeName>
    <alternativeName>
        <fullName evidence="10">Thioredoxin-dependent peroxiredoxin Bcp</fullName>
    </alternativeName>
</protein>
<evidence type="ECO:0000256" key="12">
    <source>
        <dbReference type="SAM" id="SignalP"/>
    </source>
</evidence>
<evidence type="ECO:0000256" key="8">
    <source>
        <dbReference type="ARBA" id="ARBA00032824"/>
    </source>
</evidence>
<dbReference type="KEGG" id="agv:OJF2_54740"/>
<dbReference type="Proteomes" id="UP000324233">
    <property type="component" value="Chromosome"/>
</dbReference>
<evidence type="ECO:0000256" key="9">
    <source>
        <dbReference type="ARBA" id="ARBA00038489"/>
    </source>
</evidence>
<dbReference type="SUPFAM" id="SSF52833">
    <property type="entry name" value="Thioredoxin-like"/>
    <property type="match status" value="1"/>
</dbReference>
<keyword evidence="3 14" id="KW-0575">Peroxidase</keyword>
<keyword evidence="4" id="KW-0049">Antioxidant</keyword>
<gene>
    <name evidence="14" type="ORF">OJF2_54740</name>
</gene>
<dbReference type="Gene3D" id="3.40.30.10">
    <property type="entry name" value="Glutaredoxin"/>
    <property type="match status" value="1"/>
</dbReference>
<proteinExistence type="inferred from homology"/>
<dbReference type="RefSeq" id="WP_148596521.1">
    <property type="nucleotide sequence ID" value="NZ_CP042997.1"/>
</dbReference>
<evidence type="ECO:0000256" key="11">
    <source>
        <dbReference type="ARBA" id="ARBA00049091"/>
    </source>
</evidence>
<feature type="domain" description="Thioredoxin" evidence="13">
    <location>
        <begin position="30"/>
        <end position="178"/>
    </location>
</feature>
<dbReference type="InterPro" id="IPR013766">
    <property type="entry name" value="Thioredoxin_domain"/>
</dbReference>
<keyword evidence="6" id="KW-1015">Disulfide bond</keyword>
<dbReference type="GO" id="GO:0045454">
    <property type="term" value="P:cell redox homeostasis"/>
    <property type="evidence" value="ECO:0007669"/>
    <property type="project" value="TreeGrafter"/>
</dbReference>
<evidence type="ECO:0000256" key="4">
    <source>
        <dbReference type="ARBA" id="ARBA00022862"/>
    </source>
</evidence>
<keyword evidence="7" id="KW-0676">Redox-active center</keyword>
<dbReference type="InterPro" id="IPR000866">
    <property type="entry name" value="AhpC/TSA"/>
</dbReference>
<evidence type="ECO:0000256" key="6">
    <source>
        <dbReference type="ARBA" id="ARBA00023157"/>
    </source>
</evidence>
<dbReference type="GO" id="GO:0034599">
    <property type="term" value="P:cellular response to oxidative stress"/>
    <property type="evidence" value="ECO:0007669"/>
    <property type="project" value="TreeGrafter"/>
</dbReference>
<dbReference type="PANTHER" id="PTHR42801:SF4">
    <property type="entry name" value="AHPC_TSA FAMILY PROTEIN"/>
    <property type="match status" value="1"/>
</dbReference>
<feature type="chain" id="PRO_5022751734" description="thioredoxin-dependent peroxiredoxin" evidence="12">
    <location>
        <begin position="28"/>
        <end position="181"/>
    </location>
</feature>
<evidence type="ECO:0000259" key="13">
    <source>
        <dbReference type="PROSITE" id="PS51352"/>
    </source>
</evidence>
<dbReference type="InterPro" id="IPR036249">
    <property type="entry name" value="Thioredoxin-like_sf"/>
</dbReference>
<dbReference type="EC" id="1.11.1.24" evidence="2"/>
<dbReference type="InterPro" id="IPR050924">
    <property type="entry name" value="Peroxiredoxin_BCP/PrxQ"/>
</dbReference>
<reference evidence="14 15" key="1">
    <citation type="submission" date="2019-08" db="EMBL/GenBank/DDBJ databases">
        <title>Deep-cultivation of Planctomycetes and their phenomic and genomic characterization uncovers novel biology.</title>
        <authorList>
            <person name="Wiegand S."/>
            <person name="Jogler M."/>
            <person name="Boedeker C."/>
            <person name="Pinto D."/>
            <person name="Vollmers J."/>
            <person name="Rivas-Marin E."/>
            <person name="Kohn T."/>
            <person name="Peeters S.H."/>
            <person name="Heuer A."/>
            <person name="Rast P."/>
            <person name="Oberbeckmann S."/>
            <person name="Bunk B."/>
            <person name="Jeske O."/>
            <person name="Meyerdierks A."/>
            <person name="Storesund J.E."/>
            <person name="Kallscheuer N."/>
            <person name="Luecker S."/>
            <person name="Lage O.M."/>
            <person name="Pohl T."/>
            <person name="Merkel B.J."/>
            <person name="Hornburger P."/>
            <person name="Mueller R.-W."/>
            <person name="Bruemmer F."/>
            <person name="Labrenz M."/>
            <person name="Spormann A.M."/>
            <person name="Op den Camp H."/>
            <person name="Overmann J."/>
            <person name="Amann R."/>
            <person name="Jetten M.S.M."/>
            <person name="Mascher T."/>
            <person name="Medema M.H."/>
            <person name="Devos D.P."/>
            <person name="Kaster A.-K."/>
            <person name="Ovreas L."/>
            <person name="Rohde M."/>
            <person name="Galperin M.Y."/>
            <person name="Jogler C."/>
        </authorList>
    </citation>
    <scope>NUCLEOTIDE SEQUENCE [LARGE SCALE GENOMIC DNA]</scope>
    <source>
        <strain evidence="14 15">OJF2</strain>
    </source>
</reference>
<feature type="signal peptide" evidence="12">
    <location>
        <begin position="1"/>
        <end position="27"/>
    </location>
</feature>
<dbReference type="EMBL" id="CP042997">
    <property type="protein sequence ID" value="QEH36889.1"/>
    <property type="molecule type" value="Genomic_DNA"/>
</dbReference>
<comment type="function">
    <text evidence="1">Thiol-specific peroxidase that catalyzes the reduction of hydrogen peroxide and organic hydroperoxides to water and alcohols, respectively. Plays a role in cell protection against oxidative stress by detoxifying peroxides and as sensor of hydrogen peroxide-mediated signaling events.</text>
</comment>
<evidence type="ECO:0000313" key="15">
    <source>
        <dbReference type="Proteomes" id="UP000324233"/>
    </source>
</evidence>
<evidence type="ECO:0000256" key="3">
    <source>
        <dbReference type="ARBA" id="ARBA00022559"/>
    </source>
</evidence>
<dbReference type="GO" id="GO:0005737">
    <property type="term" value="C:cytoplasm"/>
    <property type="evidence" value="ECO:0007669"/>
    <property type="project" value="TreeGrafter"/>
</dbReference>
<sequence precursor="true">MRRHVPKLAACLAIGLAAAVAPGRASADDLKVGDKAPNFSLKGSDGKTYDLADFRGKSAVVLAWFPKAFTGGCTAECKSLRENGEAIRKYDVAYFTASVDDAETNKKFSESLGLDYPILSDPTKETARNYGVVHEGRQVPERWTFYIDKEGVIRAIDKSVKPANAAADVAAKLKELGVASR</sequence>
<keyword evidence="12" id="KW-0732">Signal</keyword>
<dbReference type="OrthoDB" id="9812811at2"/>
<evidence type="ECO:0000256" key="7">
    <source>
        <dbReference type="ARBA" id="ARBA00023284"/>
    </source>
</evidence>
<keyword evidence="5 14" id="KW-0560">Oxidoreductase</keyword>